<feature type="repeat" description="WD" evidence="4">
    <location>
        <begin position="277"/>
        <end position="313"/>
    </location>
</feature>
<dbReference type="Gene3D" id="2.130.10.10">
    <property type="entry name" value="YVTN repeat-like/Quinoprotein amine dehydrogenase"/>
    <property type="match status" value="1"/>
</dbReference>
<evidence type="ECO:0000256" key="5">
    <source>
        <dbReference type="SAM" id="MobiDB-lite"/>
    </source>
</evidence>
<sequence>MFSSSSCAYGGKLQSRCLVAQEANSEQHRFLIGSTSLREENEVQLVDYNQESGMATCLHVFPHAHEIWHMSPSPRDASLLITSFHGAQGPGAVLWKMNTTTEPDPLTNDAQSDDVTSAPDGRARSMSLANANLDEVTTFECVDGLPRILWEQKSASTNQERLVALDEHAFRVLDMSEASVQVTDTSSASVGRIMAGALDPYGAGHTLSSVSGVDISVWDCRTSITKPTINVEGAHEYGSIRDIDYNPNKRHVVATSGEDRLIKFWDLRSPGEPMRILAGHSHWVPCIKFNRFHDQLLVSGGTDSYVNLWRVSSISSAPLLELEGEGNCADAGDASIRTFDDHEDSVYAVAWSACDAWVFASLSYDGRVVFNNVPSTEKYKILL</sequence>
<feature type="repeat" description="WD" evidence="4">
    <location>
        <begin position="240"/>
        <end position="269"/>
    </location>
</feature>
<dbReference type="InterPro" id="IPR040323">
    <property type="entry name" value="EIPR1"/>
</dbReference>
<evidence type="ECO:0000256" key="1">
    <source>
        <dbReference type="ARBA" id="ARBA00005672"/>
    </source>
</evidence>
<dbReference type="InterPro" id="IPR036322">
    <property type="entry name" value="WD40_repeat_dom_sf"/>
</dbReference>
<comment type="similarity">
    <text evidence="1">Belongs to the WD repeat EIPR1 family.</text>
</comment>
<dbReference type="SUPFAM" id="SSF50978">
    <property type="entry name" value="WD40 repeat-like"/>
    <property type="match status" value="1"/>
</dbReference>
<dbReference type="PROSITE" id="PS50294">
    <property type="entry name" value="WD_REPEATS_REGION"/>
    <property type="match status" value="1"/>
</dbReference>
<name>A0A7S2HX18_9STRA</name>
<accession>A0A7S2HX18</accession>
<protein>
    <recommendedName>
        <fullName evidence="6">EIPR1-like beta-propeller domain-containing protein</fullName>
    </recommendedName>
</protein>
<keyword evidence="3" id="KW-0677">Repeat</keyword>
<dbReference type="PANTHER" id="PTHR14205">
    <property type="entry name" value="WD-REPEAT PROTEIN"/>
    <property type="match status" value="1"/>
</dbReference>
<dbReference type="GO" id="GO:0016567">
    <property type="term" value="P:protein ubiquitination"/>
    <property type="evidence" value="ECO:0007669"/>
    <property type="project" value="TreeGrafter"/>
</dbReference>
<gene>
    <name evidence="7" type="ORF">DSPE1174_LOCUS34016</name>
</gene>
<evidence type="ECO:0000256" key="3">
    <source>
        <dbReference type="ARBA" id="ARBA00022737"/>
    </source>
</evidence>
<dbReference type="SMART" id="SM00320">
    <property type="entry name" value="WD40"/>
    <property type="match status" value="4"/>
</dbReference>
<dbReference type="EMBL" id="HBGS01065117">
    <property type="protein sequence ID" value="CAD9501738.1"/>
    <property type="molecule type" value="Transcribed_RNA"/>
</dbReference>
<dbReference type="InterPro" id="IPR001680">
    <property type="entry name" value="WD40_rpt"/>
</dbReference>
<dbReference type="InterPro" id="IPR015943">
    <property type="entry name" value="WD40/YVTN_repeat-like_dom_sf"/>
</dbReference>
<reference evidence="7" key="1">
    <citation type="submission" date="2021-01" db="EMBL/GenBank/DDBJ databases">
        <authorList>
            <person name="Corre E."/>
            <person name="Pelletier E."/>
            <person name="Niang G."/>
            <person name="Scheremetjew M."/>
            <person name="Finn R."/>
            <person name="Kale V."/>
            <person name="Holt S."/>
            <person name="Cochrane G."/>
            <person name="Meng A."/>
            <person name="Brown T."/>
            <person name="Cohen L."/>
        </authorList>
    </citation>
    <scope>NUCLEOTIDE SEQUENCE</scope>
    <source>
        <strain evidence="7">CCMP1381</strain>
    </source>
</reference>
<evidence type="ECO:0000256" key="2">
    <source>
        <dbReference type="ARBA" id="ARBA00022574"/>
    </source>
</evidence>
<dbReference type="InterPro" id="IPR059104">
    <property type="entry name" value="Beta-prop_EIPR1-like"/>
</dbReference>
<organism evidence="7">
    <name type="scientific">Octactis speculum</name>
    <dbReference type="NCBI Taxonomy" id="3111310"/>
    <lineage>
        <taxon>Eukaryota</taxon>
        <taxon>Sar</taxon>
        <taxon>Stramenopiles</taxon>
        <taxon>Ochrophyta</taxon>
        <taxon>Dictyochophyceae</taxon>
        <taxon>Dictyochales</taxon>
        <taxon>Dictyochaceae</taxon>
        <taxon>Octactis</taxon>
    </lineage>
</organism>
<dbReference type="InterPro" id="IPR019775">
    <property type="entry name" value="WD40_repeat_CS"/>
</dbReference>
<dbReference type="Pfam" id="PF23609">
    <property type="entry name" value="Beta-prop_EIPR1"/>
    <property type="match status" value="1"/>
</dbReference>
<feature type="compositionally biased region" description="Polar residues" evidence="5">
    <location>
        <begin position="98"/>
        <end position="115"/>
    </location>
</feature>
<evidence type="ECO:0000259" key="6">
    <source>
        <dbReference type="Pfam" id="PF23609"/>
    </source>
</evidence>
<keyword evidence="2 4" id="KW-0853">WD repeat</keyword>
<dbReference type="Pfam" id="PF00400">
    <property type="entry name" value="WD40"/>
    <property type="match status" value="1"/>
</dbReference>
<proteinExistence type="inferred from homology"/>
<dbReference type="AlphaFoldDB" id="A0A7S2HX18"/>
<evidence type="ECO:0000313" key="7">
    <source>
        <dbReference type="EMBL" id="CAD9501738.1"/>
    </source>
</evidence>
<dbReference type="PROSITE" id="PS00678">
    <property type="entry name" value="WD_REPEATS_1"/>
    <property type="match status" value="1"/>
</dbReference>
<dbReference type="PROSITE" id="PS50082">
    <property type="entry name" value="WD_REPEATS_2"/>
    <property type="match status" value="2"/>
</dbReference>
<evidence type="ECO:0000256" key="4">
    <source>
        <dbReference type="PROSITE-ProRule" id="PRU00221"/>
    </source>
</evidence>
<feature type="domain" description="EIPR1-like beta-propeller" evidence="6">
    <location>
        <begin position="4"/>
        <end position="309"/>
    </location>
</feature>
<feature type="region of interest" description="Disordered" evidence="5">
    <location>
        <begin position="98"/>
        <end position="121"/>
    </location>
</feature>
<dbReference type="PANTHER" id="PTHR14205:SF15">
    <property type="entry name" value="EARP AND GARP COMPLEX-INTERACTING PROTEIN 1"/>
    <property type="match status" value="1"/>
</dbReference>